<protein>
    <submittedName>
        <fullName evidence="1">Uncharacterized protein</fullName>
    </submittedName>
</protein>
<proteinExistence type="predicted"/>
<keyword evidence="2" id="KW-1185">Reference proteome</keyword>
<comment type="caution">
    <text evidence="1">The sequence shown here is derived from an EMBL/GenBank/DDBJ whole genome shotgun (WGS) entry which is preliminary data.</text>
</comment>
<reference evidence="1" key="1">
    <citation type="submission" date="2022-05" db="EMBL/GenBank/DDBJ databases">
        <title>Sphingomonas sp. strain MG17 Genome sequencing and assembly.</title>
        <authorList>
            <person name="Kim I."/>
        </authorList>
    </citation>
    <scope>NUCLEOTIDE SEQUENCE</scope>
    <source>
        <strain evidence="1">MG17</strain>
    </source>
</reference>
<dbReference type="AlphaFoldDB" id="A0A9X2HN57"/>
<name>A0A9X2HN57_9SPHN</name>
<dbReference type="EMBL" id="JAMLDX010000005">
    <property type="protein sequence ID" value="MCP3730413.1"/>
    <property type="molecule type" value="Genomic_DNA"/>
</dbReference>
<accession>A0A9X2HN57</accession>
<evidence type="ECO:0000313" key="1">
    <source>
        <dbReference type="EMBL" id="MCP3730413.1"/>
    </source>
</evidence>
<evidence type="ECO:0000313" key="2">
    <source>
        <dbReference type="Proteomes" id="UP001139451"/>
    </source>
</evidence>
<dbReference type="Proteomes" id="UP001139451">
    <property type="component" value="Unassembled WGS sequence"/>
</dbReference>
<gene>
    <name evidence="1" type="ORF">M9978_08225</name>
</gene>
<sequence length="115" mass="12830">MAGISLEPRGAHETPTGLTRYAIWHWRDADGLSMIPCGVISALAKTRYAKAGKCSDQRPFLKTHSRALRMVARLHDLVDDENRLTERGAVVRSTFLRRDGVLAGWETAHGETIPY</sequence>
<organism evidence="1 2">
    <name type="scientific">Sphingomonas tagetis</name>
    <dbReference type="NCBI Taxonomy" id="2949092"/>
    <lineage>
        <taxon>Bacteria</taxon>
        <taxon>Pseudomonadati</taxon>
        <taxon>Pseudomonadota</taxon>
        <taxon>Alphaproteobacteria</taxon>
        <taxon>Sphingomonadales</taxon>
        <taxon>Sphingomonadaceae</taxon>
        <taxon>Sphingomonas</taxon>
    </lineage>
</organism>